<feature type="region of interest" description="Disordered" evidence="1">
    <location>
        <begin position="223"/>
        <end position="262"/>
    </location>
</feature>
<dbReference type="KEGG" id="ache:ACHE_10689A"/>
<evidence type="ECO:0000313" key="4">
    <source>
        <dbReference type="EMBL" id="BCR83287.1"/>
    </source>
</evidence>
<dbReference type="PANTHER" id="PTHR28228">
    <property type="entry name" value="SECRETORY COMPONENT PROTEIN SHR3"/>
    <property type="match status" value="1"/>
</dbReference>
<feature type="chain" id="PRO_5030521201" description="Secretory component protein shr3" evidence="3">
    <location>
        <begin position="19"/>
        <end position="262"/>
    </location>
</feature>
<dbReference type="GeneID" id="66977646"/>
<proteinExistence type="predicted"/>
<dbReference type="GO" id="GO:0006888">
    <property type="term" value="P:endoplasmic reticulum to Golgi vesicle-mediated transport"/>
    <property type="evidence" value="ECO:0007669"/>
    <property type="project" value="TreeGrafter"/>
</dbReference>
<keyword evidence="5" id="KW-1185">Reference proteome</keyword>
<dbReference type="RefSeq" id="XP_043131809.1">
    <property type="nucleotide sequence ID" value="XM_043282063.1"/>
</dbReference>
<dbReference type="GO" id="GO:0005789">
    <property type="term" value="C:endoplasmic reticulum membrane"/>
    <property type="evidence" value="ECO:0007669"/>
    <property type="project" value="TreeGrafter"/>
</dbReference>
<dbReference type="InterPro" id="IPR013248">
    <property type="entry name" value="Psh3/Shr3"/>
</dbReference>
<evidence type="ECO:0000256" key="1">
    <source>
        <dbReference type="SAM" id="MobiDB-lite"/>
    </source>
</evidence>
<accession>A0A7R7VFF3</accession>
<evidence type="ECO:0000256" key="3">
    <source>
        <dbReference type="SAM" id="SignalP"/>
    </source>
</evidence>
<evidence type="ECO:0000256" key="2">
    <source>
        <dbReference type="SAM" id="Phobius"/>
    </source>
</evidence>
<reference evidence="4" key="1">
    <citation type="submission" date="2021-01" db="EMBL/GenBank/DDBJ databases">
        <authorList>
            <consortium name="Aspergillus chevalieri M1 genome sequencing consortium"/>
            <person name="Kazuki M."/>
            <person name="Futagami T."/>
        </authorList>
    </citation>
    <scope>NUCLEOTIDE SEQUENCE</scope>
    <source>
        <strain evidence="4">M1</strain>
    </source>
</reference>
<feature type="transmembrane region" description="Helical" evidence="2">
    <location>
        <begin position="113"/>
        <end position="134"/>
    </location>
</feature>
<dbReference type="Proteomes" id="UP000637239">
    <property type="component" value="Chromosome 1"/>
</dbReference>
<evidence type="ECO:0008006" key="6">
    <source>
        <dbReference type="Google" id="ProtNLM"/>
    </source>
</evidence>
<name>A0A7R7VFF3_ASPCH</name>
<gene>
    <name evidence="4" type="ORF">ACHE_10689A</name>
</gene>
<dbReference type="Pfam" id="PF08229">
    <property type="entry name" value="SHR3_chaperone"/>
    <property type="match status" value="1"/>
</dbReference>
<organism evidence="4 5">
    <name type="scientific">Aspergillus chevalieri</name>
    <name type="common">Eurotium chevalieri</name>
    <dbReference type="NCBI Taxonomy" id="182096"/>
    <lineage>
        <taxon>Eukaryota</taxon>
        <taxon>Fungi</taxon>
        <taxon>Dikarya</taxon>
        <taxon>Ascomycota</taxon>
        <taxon>Pezizomycotina</taxon>
        <taxon>Eurotiomycetes</taxon>
        <taxon>Eurotiomycetidae</taxon>
        <taxon>Eurotiales</taxon>
        <taxon>Aspergillaceae</taxon>
        <taxon>Aspergillus</taxon>
        <taxon>Aspergillus subgen. Aspergillus</taxon>
    </lineage>
</organism>
<feature type="signal peptide" evidence="3">
    <location>
        <begin position="1"/>
        <end position="18"/>
    </location>
</feature>
<feature type="transmembrane region" description="Helical" evidence="2">
    <location>
        <begin position="84"/>
        <end position="101"/>
    </location>
</feature>
<keyword evidence="2" id="KW-0472">Membrane</keyword>
<dbReference type="EMBL" id="AP024416">
    <property type="protein sequence ID" value="BCR83287.1"/>
    <property type="molecule type" value="Genomic_DNA"/>
</dbReference>
<keyword evidence="2" id="KW-1133">Transmembrane helix</keyword>
<dbReference type="GO" id="GO:0051082">
    <property type="term" value="F:unfolded protein binding"/>
    <property type="evidence" value="ECO:0007669"/>
    <property type="project" value="TreeGrafter"/>
</dbReference>
<evidence type="ECO:0000313" key="5">
    <source>
        <dbReference type="Proteomes" id="UP000637239"/>
    </source>
</evidence>
<dbReference type="PANTHER" id="PTHR28228:SF1">
    <property type="entry name" value="SECRETORY COMPONENT PROTEIN SHR3"/>
    <property type="match status" value="1"/>
</dbReference>
<dbReference type="AlphaFoldDB" id="A0A7R7VFF3"/>
<feature type="transmembrane region" description="Helical" evidence="2">
    <location>
        <begin position="188"/>
        <end position="206"/>
    </location>
</feature>
<sequence>MAIMSIGSFATFLIVCRASPITPRTTLIHNTATNKTTATCFFLGIIFSLFPYDYPILWSTSPTPASHYDYLESHLRFLHASPPLIPRILHIVIFLGLAGLLTKLYKPSESNMLFDGASLVLYMCGVTVYIANIVKGLRLVSDGRYGDYIDEKVSEGLLDEAQQMGAAGGAGAAGAGGQILGREDSLKVLSASNTILALVLVGVLVLQAGQWYAERKDALEFESLDETSAKEGEEGTGTDGDGEGTSSAVKVGGKKQGLKKKN</sequence>
<protein>
    <recommendedName>
        <fullName evidence="6">Secretory component protein shr3</fullName>
    </recommendedName>
</protein>
<reference evidence="4" key="2">
    <citation type="submission" date="2021-02" db="EMBL/GenBank/DDBJ databases">
        <title>Aspergillus chevalieri M1 genome sequence.</title>
        <authorList>
            <person name="Kadooka C."/>
            <person name="Mori K."/>
            <person name="Futagami T."/>
        </authorList>
    </citation>
    <scope>NUCLEOTIDE SEQUENCE</scope>
    <source>
        <strain evidence="4">M1</strain>
    </source>
</reference>
<dbReference type="SMART" id="SM00786">
    <property type="entry name" value="SHR3_chaperone"/>
    <property type="match status" value="1"/>
</dbReference>
<feature type="compositionally biased region" description="Basic residues" evidence="1">
    <location>
        <begin position="252"/>
        <end position="262"/>
    </location>
</feature>
<keyword evidence="2" id="KW-0812">Transmembrane</keyword>
<keyword evidence="3" id="KW-0732">Signal</keyword>